<evidence type="ECO:0000256" key="1">
    <source>
        <dbReference type="SAM" id="MobiDB-lite"/>
    </source>
</evidence>
<name>A0A5N5NCK1_9ROSI</name>
<feature type="region of interest" description="Disordered" evidence="1">
    <location>
        <begin position="148"/>
        <end position="172"/>
    </location>
</feature>
<protein>
    <submittedName>
        <fullName evidence="3">Uncharacterized protein</fullName>
    </submittedName>
</protein>
<dbReference type="EMBL" id="VDCV01000003">
    <property type="protein sequence ID" value="KAB5564922.1"/>
    <property type="molecule type" value="Genomic_DNA"/>
</dbReference>
<keyword evidence="4" id="KW-1185">Reference proteome</keyword>
<dbReference type="Proteomes" id="UP000326939">
    <property type="component" value="Chromosome 3"/>
</dbReference>
<dbReference type="PANTHER" id="PTHR35990">
    <property type="entry name" value="GAG1AT PROTEIN"/>
    <property type="match status" value="1"/>
</dbReference>
<reference evidence="4" key="1">
    <citation type="journal article" date="2019" name="Gigascience">
        <title>De novo genome assembly of the endangered Acer yangbiense, a plant species with extremely small populations endemic to Yunnan Province, China.</title>
        <authorList>
            <person name="Yang J."/>
            <person name="Wariss H.M."/>
            <person name="Tao L."/>
            <person name="Zhang R."/>
            <person name="Yun Q."/>
            <person name="Hollingsworth P."/>
            <person name="Dao Z."/>
            <person name="Luo G."/>
            <person name="Guo H."/>
            <person name="Ma Y."/>
            <person name="Sun W."/>
        </authorList>
    </citation>
    <scope>NUCLEOTIDE SEQUENCE [LARGE SCALE GENOMIC DNA]</scope>
    <source>
        <strain evidence="4">cv. br00</strain>
    </source>
</reference>
<organism evidence="3 4">
    <name type="scientific">Salix brachista</name>
    <dbReference type="NCBI Taxonomy" id="2182728"/>
    <lineage>
        <taxon>Eukaryota</taxon>
        <taxon>Viridiplantae</taxon>
        <taxon>Streptophyta</taxon>
        <taxon>Embryophyta</taxon>
        <taxon>Tracheophyta</taxon>
        <taxon>Spermatophyta</taxon>
        <taxon>Magnoliopsida</taxon>
        <taxon>eudicotyledons</taxon>
        <taxon>Gunneridae</taxon>
        <taxon>Pentapetalae</taxon>
        <taxon>rosids</taxon>
        <taxon>fabids</taxon>
        <taxon>Malpighiales</taxon>
        <taxon>Salicaceae</taxon>
        <taxon>Saliceae</taxon>
        <taxon>Salix</taxon>
    </lineage>
</organism>
<gene>
    <name evidence="3" type="ORF">DKX38_004976</name>
</gene>
<keyword evidence="2" id="KW-1133">Transmembrane helix</keyword>
<feature type="transmembrane region" description="Helical" evidence="2">
    <location>
        <begin position="31"/>
        <end position="49"/>
    </location>
</feature>
<evidence type="ECO:0000313" key="4">
    <source>
        <dbReference type="Proteomes" id="UP000326939"/>
    </source>
</evidence>
<comment type="caution">
    <text evidence="3">The sequence shown here is derived from an EMBL/GenBank/DDBJ whole genome shotgun (WGS) entry which is preliminary data.</text>
</comment>
<evidence type="ECO:0000313" key="3">
    <source>
        <dbReference type="EMBL" id="KAB5564922.1"/>
    </source>
</evidence>
<dbReference type="PANTHER" id="PTHR35990:SF1">
    <property type="entry name" value="GAG1AT PROTEIN"/>
    <property type="match status" value="1"/>
</dbReference>
<keyword evidence="2" id="KW-0812">Transmembrane</keyword>
<proteinExistence type="predicted"/>
<dbReference type="AlphaFoldDB" id="A0A5N5NCK1"/>
<feature type="compositionally biased region" description="Basic and acidic residues" evidence="1">
    <location>
        <begin position="149"/>
        <end position="165"/>
    </location>
</feature>
<keyword evidence="2" id="KW-0472">Membrane</keyword>
<accession>A0A5N5NCK1</accession>
<sequence length="172" mass="19362">MGSEAKRNGIVNNEGFKSRVNRYLHSGDTKHVMAGMAIITLVFGVPWFLMNRGITNSEKGANVRRTSGTFMLRWHSYLVIPIDISPFLVPFGNEERWSLSRQNQTCAVGSSEQTGDTFEYVVPNEILFTFQTGSKMLEAWSSKRTKHSSHQDYMEKADKARHDRLSSGSAAP</sequence>
<evidence type="ECO:0000256" key="2">
    <source>
        <dbReference type="SAM" id="Phobius"/>
    </source>
</evidence>